<dbReference type="EC" id="2.1.1.63" evidence="9"/>
<evidence type="ECO:0000313" key="13">
    <source>
        <dbReference type="Proteomes" id="UP000269438"/>
    </source>
</evidence>
<keyword evidence="13" id="KW-1185">Reference proteome</keyword>
<feature type="domain" description="Methylguanine DNA methyltransferase ribonuclease-like" evidence="11">
    <location>
        <begin position="34"/>
        <end position="109"/>
    </location>
</feature>
<dbReference type="Pfam" id="PF02870">
    <property type="entry name" value="Methyltransf_1N"/>
    <property type="match status" value="1"/>
</dbReference>
<dbReference type="HAMAP" id="MF_00772">
    <property type="entry name" value="OGT"/>
    <property type="match status" value="1"/>
</dbReference>
<evidence type="ECO:0000259" key="11">
    <source>
        <dbReference type="Pfam" id="PF02870"/>
    </source>
</evidence>
<proteinExistence type="inferred from homology"/>
<organism evidence="12 13">
    <name type="scientific">Mycetocola lacteus</name>
    <dbReference type="NCBI Taxonomy" id="76637"/>
    <lineage>
        <taxon>Bacteria</taxon>
        <taxon>Bacillati</taxon>
        <taxon>Actinomycetota</taxon>
        <taxon>Actinomycetes</taxon>
        <taxon>Micrococcales</taxon>
        <taxon>Microbacteriaceae</taxon>
        <taxon>Mycetocola</taxon>
    </lineage>
</organism>
<evidence type="ECO:0000256" key="8">
    <source>
        <dbReference type="ARBA" id="ARBA00049348"/>
    </source>
</evidence>
<dbReference type="GO" id="GO:0006307">
    <property type="term" value="P:DNA alkylation repair"/>
    <property type="evidence" value="ECO:0007669"/>
    <property type="project" value="UniProtKB-UniRule"/>
</dbReference>
<dbReference type="SUPFAM" id="SSF53155">
    <property type="entry name" value="Methylated DNA-protein cysteine methyltransferase domain"/>
    <property type="match status" value="1"/>
</dbReference>
<dbReference type="InterPro" id="IPR036631">
    <property type="entry name" value="MGMT_N_sf"/>
</dbReference>
<evidence type="ECO:0000256" key="7">
    <source>
        <dbReference type="ARBA" id="ARBA00023204"/>
    </source>
</evidence>
<keyword evidence="5 9" id="KW-0808">Transferase</keyword>
<comment type="function">
    <text evidence="9">Involved in the cellular defense against the biological effects of O6-methylguanine (O6-MeG) and O4-methylthymine (O4-MeT) in DNA. Repairs the methylated nucleobase in DNA by stoichiometrically transferring the methyl group to a cysteine residue in the enzyme. This is a suicide reaction: the enzyme is irreversibly inactivated.</text>
</comment>
<evidence type="ECO:0000256" key="4">
    <source>
        <dbReference type="ARBA" id="ARBA00022603"/>
    </source>
</evidence>
<evidence type="ECO:0000313" key="12">
    <source>
        <dbReference type="EMBL" id="RLP82269.1"/>
    </source>
</evidence>
<evidence type="ECO:0000256" key="9">
    <source>
        <dbReference type="HAMAP-Rule" id="MF_00772"/>
    </source>
</evidence>
<name>A0A3L7AP68_9MICO</name>
<dbReference type="GO" id="GO:0003908">
    <property type="term" value="F:methylated-DNA-[protein]-cysteine S-methyltransferase activity"/>
    <property type="evidence" value="ECO:0007669"/>
    <property type="project" value="UniProtKB-UniRule"/>
</dbReference>
<dbReference type="Pfam" id="PF01035">
    <property type="entry name" value="DNA_binding_1"/>
    <property type="match status" value="1"/>
</dbReference>
<feature type="domain" description="Methylated-DNA-[protein]-cysteine S-methyltransferase DNA binding" evidence="10">
    <location>
        <begin position="115"/>
        <end position="194"/>
    </location>
</feature>
<dbReference type="PANTHER" id="PTHR10815:SF5">
    <property type="entry name" value="METHYLATED-DNA--PROTEIN-CYSTEINE METHYLTRANSFERASE"/>
    <property type="match status" value="1"/>
</dbReference>
<feature type="active site" description="Nucleophile; methyl group acceptor" evidence="9">
    <location>
        <position position="166"/>
    </location>
</feature>
<sequence length="197" mass="21644">MTAFDTAPEESAVLTRLRGNLLTHARTTGTREVAYSIIDSPLGRLLLAATPEGLVRVAFEREDFDTVLGTLAEKIGPRILRDADPVDRAAHELDEYFAGERRSFDLTLDRRLTTPFRGEVQRFLPSIEFGHTLSYRDVAEALGRPRAMRAVGTACATNPLPIVVPCHRVLRTDGQLGGYIGGLDAKRALLEAERTSA</sequence>
<evidence type="ECO:0000256" key="5">
    <source>
        <dbReference type="ARBA" id="ARBA00022679"/>
    </source>
</evidence>
<dbReference type="NCBIfam" id="TIGR00589">
    <property type="entry name" value="ogt"/>
    <property type="match status" value="1"/>
</dbReference>
<gene>
    <name evidence="12" type="ORF">D9V34_10775</name>
</gene>
<reference evidence="12 13" key="1">
    <citation type="submission" date="2018-10" db="EMBL/GenBank/DDBJ databases">
        <authorList>
            <person name="Li J."/>
        </authorList>
    </citation>
    <scope>NUCLEOTIDE SEQUENCE [LARGE SCALE GENOMIC DNA]</scope>
    <source>
        <strain evidence="12 13">JCM 11654</strain>
    </source>
</reference>
<dbReference type="GO" id="GO:0032259">
    <property type="term" value="P:methylation"/>
    <property type="evidence" value="ECO:0007669"/>
    <property type="project" value="UniProtKB-KW"/>
</dbReference>
<dbReference type="PANTHER" id="PTHR10815">
    <property type="entry name" value="METHYLATED-DNA--PROTEIN-CYSTEINE METHYLTRANSFERASE"/>
    <property type="match status" value="1"/>
</dbReference>
<comment type="catalytic activity">
    <reaction evidence="1 9">
        <text>a 4-O-methyl-thymidine in DNA + L-cysteinyl-[protein] = a thymidine in DNA + S-methyl-L-cysteinyl-[protein]</text>
        <dbReference type="Rhea" id="RHEA:53428"/>
        <dbReference type="Rhea" id="RHEA-COMP:10131"/>
        <dbReference type="Rhea" id="RHEA-COMP:10132"/>
        <dbReference type="Rhea" id="RHEA-COMP:13555"/>
        <dbReference type="Rhea" id="RHEA-COMP:13556"/>
        <dbReference type="ChEBI" id="CHEBI:29950"/>
        <dbReference type="ChEBI" id="CHEBI:82612"/>
        <dbReference type="ChEBI" id="CHEBI:137386"/>
        <dbReference type="ChEBI" id="CHEBI:137387"/>
        <dbReference type="EC" id="2.1.1.63"/>
    </reaction>
</comment>
<dbReference type="AlphaFoldDB" id="A0A3L7AP68"/>
<keyword evidence="7 9" id="KW-0234">DNA repair</keyword>
<dbReference type="EMBL" id="RCUY01000009">
    <property type="protein sequence ID" value="RLP82269.1"/>
    <property type="molecule type" value="Genomic_DNA"/>
</dbReference>
<dbReference type="Gene3D" id="1.10.10.10">
    <property type="entry name" value="Winged helix-like DNA-binding domain superfamily/Winged helix DNA-binding domain"/>
    <property type="match status" value="1"/>
</dbReference>
<dbReference type="InterPro" id="IPR008332">
    <property type="entry name" value="MethylG_MeTrfase_N"/>
</dbReference>
<keyword evidence="3 9" id="KW-0963">Cytoplasm</keyword>
<dbReference type="PROSITE" id="PS00374">
    <property type="entry name" value="MGMT"/>
    <property type="match status" value="1"/>
</dbReference>
<dbReference type="FunFam" id="1.10.10.10:FF:000214">
    <property type="entry name" value="Methylated-DNA--protein-cysteine methyltransferase"/>
    <property type="match status" value="1"/>
</dbReference>
<dbReference type="OrthoDB" id="9802228at2"/>
<comment type="similarity">
    <text evidence="2 9">Belongs to the MGMT family.</text>
</comment>
<dbReference type="InterPro" id="IPR001497">
    <property type="entry name" value="MethylDNA_cys_MeTrfase_AS"/>
</dbReference>
<dbReference type="GO" id="GO:0005737">
    <property type="term" value="C:cytoplasm"/>
    <property type="evidence" value="ECO:0007669"/>
    <property type="project" value="UniProtKB-SubCell"/>
</dbReference>
<keyword evidence="4 9" id="KW-0489">Methyltransferase</keyword>
<evidence type="ECO:0000256" key="3">
    <source>
        <dbReference type="ARBA" id="ARBA00022490"/>
    </source>
</evidence>
<dbReference type="Proteomes" id="UP000269438">
    <property type="component" value="Unassembled WGS sequence"/>
</dbReference>
<evidence type="ECO:0000259" key="10">
    <source>
        <dbReference type="Pfam" id="PF01035"/>
    </source>
</evidence>
<accession>A0A3L7AP68</accession>
<comment type="catalytic activity">
    <reaction evidence="8 9">
        <text>a 6-O-methyl-2'-deoxyguanosine in DNA + L-cysteinyl-[protein] = S-methyl-L-cysteinyl-[protein] + a 2'-deoxyguanosine in DNA</text>
        <dbReference type="Rhea" id="RHEA:24000"/>
        <dbReference type="Rhea" id="RHEA-COMP:10131"/>
        <dbReference type="Rhea" id="RHEA-COMP:10132"/>
        <dbReference type="Rhea" id="RHEA-COMP:11367"/>
        <dbReference type="Rhea" id="RHEA-COMP:11368"/>
        <dbReference type="ChEBI" id="CHEBI:29950"/>
        <dbReference type="ChEBI" id="CHEBI:82612"/>
        <dbReference type="ChEBI" id="CHEBI:85445"/>
        <dbReference type="ChEBI" id="CHEBI:85448"/>
        <dbReference type="EC" id="2.1.1.63"/>
    </reaction>
</comment>
<dbReference type="Gene3D" id="3.30.160.70">
    <property type="entry name" value="Methylated DNA-protein cysteine methyltransferase domain"/>
    <property type="match status" value="1"/>
</dbReference>
<dbReference type="InterPro" id="IPR036388">
    <property type="entry name" value="WH-like_DNA-bd_sf"/>
</dbReference>
<evidence type="ECO:0000256" key="1">
    <source>
        <dbReference type="ARBA" id="ARBA00001286"/>
    </source>
</evidence>
<evidence type="ECO:0000256" key="6">
    <source>
        <dbReference type="ARBA" id="ARBA00022763"/>
    </source>
</evidence>
<dbReference type="InterPro" id="IPR036217">
    <property type="entry name" value="MethylDNA_cys_MeTrfase_DNAb"/>
</dbReference>
<comment type="subcellular location">
    <subcellularLocation>
        <location evidence="9">Cytoplasm</location>
    </subcellularLocation>
</comment>
<protein>
    <recommendedName>
        <fullName evidence="9">Methylated-DNA--protein-cysteine methyltransferase</fullName>
        <ecNumber evidence="9">2.1.1.63</ecNumber>
    </recommendedName>
    <alternativeName>
        <fullName evidence="9">6-O-methylguanine-DNA methyltransferase</fullName>
        <shortName evidence="9">MGMT</shortName>
    </alternativeName>
    <alternativeName>
        <fullName evidence="9">O-6-methylguanine-DNA-alkyltransferase</fullName>
    </alternativeName>
</protein>
<dbReference type="CDD" id="cd06445">
    <property type="entry name" value="ATase"/>
    <property type="match status" value="1"/>
</dbReference>
<dbReference type="SUPFAM" id="SSF46767">
    <property type="entry name" value="Methylated DNA-protein cysteine methyltransferase, C-terminal domain"/>
    <property type="match status" value="1"/>
</dbReference>
<evidence type="ECO:0000256" key="2">
    <source>
        <dbReference type="ARBA" id="ARBA00008711"/>
    </source>
</evidence>
<dbReference type="InterPro" id="IPR023546">
    <property type="entry name" value="MGMT"/>
</dbReference>
<dbReference type="RefSeq" id="WP_121688806.1">
    <property type="nucleotide sequence ID" value="NZ_RCUY01000009.1"/>
</dbReference>
<keyword evidence="6 9" id="KW-0227">DNA damage</keyword>
<comment type="miscellaneous">
    <text evidence="9">This enzyme catalyzes only one turnover and therefore is not strictly catalytic. According to one definition, an enzyme is a biocatalyst that acts repeatedly and over many reaction cycles.</text>
</comment>
<dbReference type="InterPro" id="IPR014048">
    <property type="entry name" value="MethylDNA_cys_MeTrfase_DNA-bd"/>
</dbReference>
<comment type="caution">
    <text evidence="12">The sequence shown here is derived from an EMBL/GenBank/DDBJ whole genome shotgun (WGS) entry which is preliminary data.</text>
</comment>